<keyword evidence="2" id="KW-1185">Reference proteome</keyword>
<dbReference type="HOGENOM" id="CLU_3087686_0_0_1"/>
<gene>
    <name evidence="1" type="ORF">LEMA_uP086960.1</name>
</gene>
<protein>
    <submittedName>
        <fullName evidence="1">Uncharacterized protein</fullName>
    </submittedName>
</protein>
<sequence>MDEPKYCRAVPILGAKRVEELFRGGGISREWTCLTLLTGTSPFRKQLGFMRL</sequence>
<dbReference type="InParanoid" id="E5A762"/>
<dbReference type="EMBL" id="FP929136">
    <property type="protein sequence ID" value="CBX99457.1"/>
    <property type="molecule type" value="Genomic_DNA"/>
</dbReference>
<evidence type="ECO:0000313" key="1">
    <source>
        <dbReference type="EMBL" id="CBX99457.1"/>
    </source>
</evidence>
<dbReference type="Proteomes" id="UP000002668">
    <property type="component" value="Genome"/>
</dbReference>
<evidence type="ECO:0000313" key="2">
    <source>
        <dbReference type="Proteomes" id="UP000002668"/>
    </source>
</evidence>
<accession>E5A762</accession>
<proteinExistence type="predicted"/>
<organism evidence="1 2">
    <name type="scientific">Leptosphaeria maculans (strain JN3 / isolate v23.1.3 / race Av1-4-5-6-7-8)</name>
    <name type="common">Blackleg fungus</name>
    <name type="synonym">Phoma lingam</name>
    <dbReference type="NCBI Taxonomy" id="985895"/>
    <lineage>
        <taxon>Eukaryota</taxon>
        <taxon>Fungi</taxon>
        <taxon>Dikarya</taxon>
        <taxon>Ascomycota</taxon>
        <taxon>Pezizomycotina</taxon>
        <taxon>Dothideomycetes</taxon>
        <taxon>Pleosporomycetidae</taxon>
        <taxon>Pleosporales</taxon>
        <taxon>Pleosporineae</taxon>
        <taxon>Leptosphaeriaceae</taxon>
        <taxon>Plenodomus</taxon>
        <taxon>Plenodomus lingam/Leptosphaeria maculans species complex</taxon>
    </lineage>
</organism>
<name>E5A762_LEPMJ</name>
<reference evidence="2" key="1">
    <citation type="journal article" date="2011" name="Nat. Commun.">
        <title>Effector diversification within compartments of the Leptosphaeria maculans genome affected by Repeat-Induced Point mutations.</title>
        <authorList>
            <person name="Rouxel T."/>
            <person name="Grandaubert J."/>
            <person name="Hane J.K."/>
            <person name="Hoede C."/>
            <person name="van de Wouw A.P."/>
            <person name="Couloux A."/>
            <person name="Dominguez V."/>
            <person name="Anthouard V."/>
            <person name="Bally P."/>
            <person name="Bourras S."/>
            <person name="Cozijnsen A.J."/>
            <person name="Ciuffetti L.M."/>
            <person name="Degrave A."/>
            <person name="Dilmaghani A."/>
            <person name="Duret L."/>
            <person name="Fudal I."/>
            <person name="Goodwin S.B."/>
            <person name="Gout L."/>
            <person name="Glaser N."/>
            <person name="Linglin J."/>
            <person name="Kema G.H.J."/>
            <person name="Lapalu N."/>
            <person name="Lawrence C.B."/>
            <person name="May K."/>
            <person name="Meyer M."/>
            <person name="Ollivier B."/>
            <person name="Poulain J."/>
            <person name="Schoch C.L."/>
            <person name="Simon A."/>
            <person name="Spatafora J.W."/>
            <person name="Stachowiak A."/>
            <person name="Turgeon B.G."/>
            <person name="Tyler B.M."/>
            <person name="Vincent D."/>
            <person name="Weissenbach J."/>
            <person name="Amselem J."/>
            <person name="Quesneville H."/>
            <person name="Oliver R.P."/>
            <person name="Wincker P."/>
            <person name="Balesdent M.-H."/>
            <person name="Howlett B.J."/>
        </authorList>
    </citation>
    <scope>NUCLEOTIDE SEQUENCE [LARGE SCALE GENOMIC DNA]</scope>
    <source>
        <strain evidence="2">JN3 / isolate v23.1.3 / race Av1-4-5-6-7-8</strain>
    </source>
</reference>
<dbReference type="AlphaFoldDB" id="E5A762"/>
<dbReference type="VEuPathDB" id="FungiDB:LEMA_uP086960.1"/>